<comment type="caution">
    <text evidence="2">The sequence shown here is derived from an EMBL/GenBank/DDBJ whole genome shotgun (WGS) entry which is preliminary data.</text>
</comment>
<accession>A0A1G2G7V0</accession>
<feature type="transmembrane region" description="Helical" evidence="1">
    <location>
        <begin position="20"/>
        <end position="36"/>
    </location>
</feature>
<keyword evidence="1" id="KW-1133">Transmembrane helix</keyword>
<dbReference type="Proteomes" id="UP000176576">
    <property type="component" value="Unassembled WGS sequence"/>
</dbReference>
<reference evidence="2 3" key="1">
    <citation type="journal article" date="2016" name="Nat. Commun.">
        <title>Thousands of microbial genomes shed light on interconnected biogeochemical processes in an aquifer system.</title>
        <authorList>
            <person name="Anantharaman K."/>
            <person name="Brown C.T."/>
            <person name="Hug L.A."/>
            <person name="Sharon I."/>
            <person name="Castelle C.J."/>
            <person name="Probst A.J."/>
            <person name="Thomas B.C."/>
            <person name="Singh A."/>
            <person name="Wilkins M.J."/>
            <person name="Karaoz U."/>
            <person name="Brodie E.L."/>
            <person name="Williams K.H."/>
            <person name="Hubbard S.S."/>
            <person name="Banfield J.F."/>
        </authorList>
    </citation>
    <scope>NUCLEOTIDE SEQUENCE [LARGE SCALE GENOMIC DNA]</scope>
</reference>
<evidence type="ECO:0000313" key="2">
    <source>
        <dbReference type="EMBL" id="OGZ46286.1"/>
    </source>
</evidence>
<organism evidence="2 3">
    <name type="scientific">Candidatus Ryanbacteria bacterium RIFCSPHIGHO2_02_FULL_45_13b</name>
    <dbReference type="NCBI Taxonomy" id="1802117"/>
    <lineage>
        <taxon>Bacteria</taxon>
        <taxon>Candidatus Ryaniibacteriota</taxon>
    </lineage>
</organism>
<gene>
    <name evidence="2" type="ORF">A3J54_02640</name>
</gene>
<keyword evidence="1" id="KW-0472">Membrane</keyword>
<dbReference type="AlphaFoldDB" id="A0A1G2G7V0"/>
<feature type="transmembrane region" description="Helical" evidence="1">
    <location>
        <begin position="42"/>
        <end position="60"/>
    </location>
</feature>
<evidence type="ECO:0000313" key="3">
    <source>
        <dbReference type="Proteomes" id="UP000176576"/>
    </source>
</evidence>
<name>A0A1G2G7V0_9BACT</name>
<feature type="transmembrane region" description="Helical" evidence="1">
    <location>
        <begin position="72"/>
        <end position="92"/>
    </location>
</feature>
<proteinExistence type="predicted"/>
<dbReference type="STRING" id="1802117.A3J54_02640"/>
<keyword evidence="1" id="KW-0812">Transmembrane</keyword>
<protein>
    <submittedName>
        <fullName evidence="2">Uncharacterized protein</fullName>
    </submittedName>
</protein>
<dbReference type="EMBL" id="MHNN01000012">
    <property type="protein sequence ID" value="OGZ46286.1"/>
    <property type="molecule type" value="Genomic_DNA"/>
</dbReference>
<evidence type="ECO:0000256" key="1">
    <source>
        <dbReference type="SAM" id="Phobius"/>
    </source>
</evidence>
<sequence length="98" mass="11303">MSLLEILSKQRGDSDQNNPVWYLVGLIVLVVISAFTGNLNSATTPVFLLAIVFFIFRRWYEKKYGYSLIFRVVSIFVLFAAFIWLVQLYSIATGLYRP</sequence>